<dbReference type="Pfam" id="PF13243">
    <property type="entry name" value="SQHop_cyclase_C"/>
    <property type="match status" value="1"/>
</dbReference>
<dbReference type="InterPro" id="IPR008928">
    <property type="entry name" value="6-hairpin_glycosidase_sf"/>
</dbReference>
<dbReference type="EMBL" id="VCYH01000001">
    <property type="protein sequence ID" value="MDN7023721.1"/>
    <property type="molecule type" value="Genomic_DNA"/>
</dbReference>
<accession>A0ABT8M726</accession>
<name>A0ABT8M726_9EURY</name>
<evidence type="ECO:0000259" key="1">
    <source>
        <dbReference type="Pfam" id="PF13243"/>
    </source>
</evidence>
<evidence type="ECO:0000313" key="2">
    <source>
        <dbReference type="EMBL" id="MDN7023721.1"/>
    </source>
</evidence>
<dbReference type="Gene3D" id="1.50.10.20">
    <property type="match status" value="1"/>
</dbReference>
<evidence type="ECO:0000313" key="3">
    <source>
        <dbReference type="Proteomes" id="UP001168338"/>
    </source>
</evidence>
<organism evidence="2 3">
    <name type="scientific">Methanoculleus frigidifontis</name>
    <dbReference type="NCBI Taxonomy" id="2584085"/>
    <lineage>
        <taxon>Archaea</taxon>
        <taxon>Methanobacteriati</taxon>
        <taxon>Methanobacteriota</taxon>
        <taxon>Stenosarchaea group</taxon>
        <taxon>Methanomicrobia</taxon>
        <taxon>Methanomicrobiales</taxon>
        <taxon>Methanomicrobiaceae</taxon>
        <taxon>Methanoculleus</taxon>
    </lineage>
</organism>
<dbReference type="InterPro" id="IPR032696">
    <property type="entry name" value="SQ_cyclase_C"/>
</dbReference>
<comment type="caution">
    <text evidence="2">The sequence shown here is derived from an EMBL/GenBank/DDBJ whole genome shotgun (WGS) entry which is preliminary data.</text>
</comment>
<dbReference type="Proteomes" id="UP001168338">
    <property type="component" value="Unassembled WGS sequence"/>
</dbReference>
<proteinExistence type="predicted"/>
<feature type="domain" description="Squalene cyclase C-terminal" evidence="1">
    <location>
        <begin position="77"/>
        <end position="250"/>
    </location>
</feature>
<reference evidence="2" key="1">
    <citation type="submission" date="2019-05" db="EMBL/GenBank/DDBJ databases">
        <title>Methanoculleus sp. FWC-SCC1, a methanogenic archaeon isolated from deep marine cold seep.</title>
        <authorList>
            <person name="Chen Y.-W."/>
            <person name="Chen S.-C."/>
            <person name="Teng N.-H."/>
            <person name="Lai M.-C."/>
        </authorList>
    </citation>
    <scope>NUCLEOTIDE SEQUENCE</scope>
    <source>
        <strain evidence="2">FWC-SCC1</strain>
    </source>
</reference>
<protein>
    <recommendedName>
        <fullName evidence="1">Squalene cyclase C-terminal domain-containing protein</fullName>
    </recommendedName>
</protein>
<dbReference type="SUPFAM" id="SSF48208">
    <property type="entry name" value="Six-hairpin glycosidases"/>
    <property type="match status" value="1"/>
</dbReference>
<keyword evidence="3" id="KW-1185">Reference proteome</keyword>
<sequence>MKHAPVSCMLHSGTAEGLKGQTSFIELVYGHLTDYKHPAGTNEEHLRAVMVWLCSAQDATGCGGVAAAYYPYVGWAPPYPEVTGYIIPTFLHYAAFSGDGRYIERAIGMGEWELSIQMPDGAVRGGWGINDYPLVFDTGQVIFGWLSLFEKTGREEFLAAAVHAADWLADCQDADGKWSRFVYKKIATTYHTRVAWPLLLVYRRTGDPRHRDAAERHLRWTLDQVHEDGWIDNMGFTQSRPPFTHTIAYTLEGLLESSHSVPEPLAGRIRATVRRACDAIMESYNRHYPLPMPGTFSRGWRPSHRYTCVTGDAQMAILFLRLYQLFGSPQYSDVADRLLQQIKEVQCRTCADAGIRGGLPGSCPIWGRYRRFSYPNCGPKFFADALMLRESIVQNRCIDPVYRPFHGAPSAAGF</sequence>
<gene>
    <name evidence="2" type="ORF">FGU65_02215</name>
</gene>